<feature type="domain" description="CSC1/OSCA1-like 7TM region" evidence="3">
    <location>
        <begin position="6"/>
        <end position="197"/>
    </location>
</feature>
<evidence type="ECO:0000256" key="1">
    <source>
        <dbReference type="SAM" id="MobiDB-lite"/>
    </source>
</evidence>
<accession>E8Z6D8</accession>
<organism evidence="4">
    <name type="scientific">Pfiesteria piscicida</name>
    <name type="common">Phantom dinoflagellate</name>
    <dbReference type="NCBI Taxonomy" id="71001"/>
    <lineage>
        <taxon>Eukaryota</taxon>
        <taxon>Sar</taxon>
        <taxon>Alveolata</taxon>
        <taxon>Dinophyceae</taxon>
        <taxon>Peridiniales</taxon>
        <taxon>Pfiesteriaceae</taxon>
        <taxon>Pfiesteria</taxon>
    </lineage>
</organism>
<feature type="transmembrane region" description="Helical" evidence="2">
    <location>
        <begin position="12"/>
        <end position="31"/>
    </location>
</feature>
<sequence length="380" mass="41041">WDALHASLFAKLAVFMLIQVFFVASVSGSLFKEIDDLASDPAGKIVEVLSSTLPTQSVFYMNYFLVKIVVGAALELLRVVPAVVAALHRALAPQLTDKERKSAWMGLKPLCSPGQFDEARPLATLVIVFVVLFVYMSLAPISAAVLALGFALELVVYSNQFVFVYDPSNDTGGKMWPKFAGYVVVCMAIAQVTILGYLGLKRGVMAPLVFPLLVCTLLFWQYLSLQHFRVAQTLPMPRCAKLDRRTADSDFGFVQGKYRQEALTKVSDDEIGKGIESATADANDRVQTFTSPPNPASPPHRVSATVHPEPQESPGDVSVVVSPPHHNRADPSVQEPSGAELPQVSQQAAGKGETPANLQSGSYAIEVSQGSEVKLLPVPS</sequence>
<feature type="non-terminal residue" evidence="4">
    <location>
        <position position="1"/>
    </location>
</feature>
<feature type="transmembrane region" description="Helical" evidence="2">
    <location>
        <begin position="64"/>
        <end position="91"/>
    </location>
</feature>
<dbReference type="InterPro" id="IPR045122">
    <property type="entry name" value="Csc1-like"/>
</dbReference>
<evidence type="ECO:0000256" key="2">
    <source>
        <dbReference type="SAM" id="Phobius"/>
    </source>
</evidence>
<evidence type="ECO:0000313" key="4">
    <source>
        <dbReference type="EMBL" id="ACU45018.1"/>
    </source>
</evidence>
<keyword evidence="2" id="KW-1133">Transmembrane helix</keyword>
<feature type="transmembrane region" description="Helical" evidence="2">
    <location>
        <begin position="179"/>
        <end position="198"/>
    </location>
</feature>
<reference evidence="4" key="1">
    <citation type="submission" date="2008-12" db="EMBL/GenBank/DDBJ databases">
        <authorList>
            <person name="Zhang H."/>
            <person name="Lin S."/>
        </authorList>
    </citation>
    <scope>NUCLEOTIDE SEQUENCE</scope>
    <source>
        <strain evidence="4">CCMP1831</strain>
    </source>
</reference>
<feature type="region of interest" description="Disordered" evidence="1">
    <location>
        <begin position="278"/>
        <end position="380"/>
    </location>
</feature>
<proteinExistence type="evidence at transcript level"/>
<dbReference type="GO" id="GO:0005886">
    <property type="term" value="C:plasma membrane"/>
    <property type="evidence" value="ECO:0007669"/>
    <property type="project" value="TreeGrafter"/>
</dbReference>
<dbReference type="AlphaFoldDB" id="E8Z6D8"/>
<dbReference type="PANTHER" id="PTHR13018">
    <property type="entry name" value="PROBABLE MEMBRANE PROTEIN DUF221-RELATED"/>
    <property type="match status" value="1"/>
</dbReference>
<name>E8Z6D8_PFIPI</name>
<dbReference type="GO" id="GO:0005227">
    <property type="term" value="F:calcium-activated cation channel activity"/>
    <property type="evidence" value="ECO:0007669"/>
    <property type="project" value="InterPro"/>
</dbReference>
<dbReference type="Pfam" id="PF02714">
    <property type="entry name" value="RSN1_7TM"/>
    <property type="match status" value="1"/>
</dbReference>
<dbReference type="PANTHER" id="PTHR13018:SF5">
    <property type="entry name" value="RE44586P"/>
    <property type="match status" value="1"/>
</dbReference>
<keyword evidence="2" id="KW-0812">Transmembrane</keyword>
<protein>
    <recommendedName>
        <fullName evidence="3">CSC1/OSCA1-like 7TM region domain-containing protein</fullName>
    </recommendedName>
</protein>
<reference evidence="4" key="2">
    <citation type="book" date="2010" name="PROCEEDINGS OF 13TH INTERNATIONAL CONFERENCE ON HARMFUL ALGAE" publisher="International Society For The Study of Harmful Algae" city="Hong Kong, China">
        <title>Dinoflagellate meta-transcriptomics enabled by spliced leader.</title>
        <editorList>
            <person name="Unknown A."/>
        </editorList>
        <authorList>
            <person name="Lin S."/>
            <person name="Zhang H."/>
        </authorList>
    </citation>
    <scope>NUCLEOTIDE SEQUENCE</scope>
    <source>
        <strain evidence="4">CCMP1831</strain>
    </source>
</reference>
<evidence type="ECO:0000259" key="3">
    <source>
        <dbReference type="Pfam" id="PF02714"/>
    </source>
</evidence>
<dbReference type="InterPro" id="IPR003864">
    <property type="entry name" value="CSC1/OSCA1-like_7TM"/>
</dbReference>
<dbReference type="EMBL" id="FJ599966">
    <property type="protein sequence ID" value="ACU45018.1"/>
    <property type="molecule type" value="mRNA"/>
</dbReference>
<keyword evidence="2" id="KW-0472">Membrane</keyword>
<feature type="transmembrane region" description="Helical" evidence="2">
    <location>
        <begin position="205"/>
        <end position="223"/>
    </location>
</feature>
<feature type="transmembrane region" description="Helical" evidence="2">
    <location>
        <begin position="122"/>
        <end position="152"/>
    </location>
</feature>